<protein>
    <submittedName>
        <fullName evidence="2">Uncharacterized protein</fullName>
    </submittedName>
</protein>
<dbReference type="OrthoDB" id="4096201at2759"/>
<keyword evidence="3" id="KW-1185">Reference proteome</keyword>
<evidence type="ECO:0000313" key="3">
    <source>
        <dbReference type="Proteomes" id="UP000238350"/>
    </source>
</evidence>
<gene>
    <name evidence="2" type="ORF">B9G98_01886</name>
</gene>
<proteinExistence type="predicted"/>
<dbReference type="AlphaFoldDB" id="A0A2T0FH00"/>
<feature type="region of interest" description="Disordered" evidence="1">
    <location>
        <begin position="1"/>
        <end position="65"/>
    </location>
</feature>
<evidence type="ECO:0000313" key="2">
    <source>
        <dbReference type="EMBL" id="PRT54266.1"/>
    </source>
</evidence>
<accession>A0A2T0FH00</accession>
<evidence type="ECO:0000256" key="1">
    <source>
        <dbReference type="SAM" id="MobiDB-lite"/>
    </source>
</evidence>
<name>A0A2T0FH00_9ASCO</name>
<dbReference type="Proteomes" id="UP000238350">
    <property type="component" value="Unassembled WGS sequence"/>
</dbReference>
<feature type="compositionally biased region" description="Polar residues" evidence="1">
    <location>
        <begin position="1"/>
        <end position="11"/>
    </location>
</feature>
<comment type="caution">
    <text evidence="2">The sequence shown here is derived from an EMBL/GenBank/DDBJ whole genome shotgun (WGS) entry which is preliminary data.</text>
</comment>
<organism evidence="2 3">
    <name type="scientific">Wickerhamiella sorbophila</name>
    <dbReference type="NCBI Taxonomy" id="45607"/>
    <lineage>
        <taxon>Eukaryota</taxon>
        <taxon>Fungi</taxon>
        <taxon>Dikarya</taxon>
        <taxon>Ascomycota</taxon>
        <taxon>Saccharomycotina</taxon>
        <taxon>Dipodascomycetes</taxon>
        <taxon>Dipodascales</taxon>
        <taxon>Trichomonascaceae</taxon>
        <taxon>Wickerhamiella</taxon>
    </lineage>
</organism>
<dbReference type="EMBL" id="NDIQ01000021">
    <property type="protein sequence ID" value="PRT54266.1"/>
    <property type="molecule type" value="Genomic_DNA"/>
</dbReference>
<dbReference type="GeneID" id="36515634"/>
<reference evidence="2 3" key="1">
    <citation type="submission" date="2017-04" db="EMBL/GenBank/DDBJ databases">
        <title>Genome sequencing of [Candida] sorbophila.</title>
        <authorList>
            <person name="Ahn J.O."/>
        </authorList>
    </citation>
    <scope>NUCLEOTIDE SEQUENCE [LARGE SCALE GENOMIC DNA]</scope>
    <source>
        <strain evidence="2 3">DS02</strain>
    </source>
</reference>
<sequence length="213" mass="24219">MTSVVTQQRAFTAQGKHAMSSDDESDGQSVLLCGQRKRRRTFVPAAKPPSPKYDSSDDDEGEVSSSVLSRSLLRRRKSHMLPESDRCSRQRCFDYLLSAIDAVWAEYCDSTSHAEEQMYMPCSPISEDDLEVSSRRESVSAQPQSMRLMRLKARLLHAKYVMTDLVNSLDPDSSSQFWKRWDALKYAVVEAAEGEDEDCDTIIEDLEAGRYWV</sequence>
<dbReference type="RefSeq" id="XP_024664211.1">
    <property type="nucleotide sequence ID" value="XM_024808443.1"/>
</dbReference>